<dbReference type="InterPro" id="IPR004564">
    <property type="entry name" value="OM_lipoprot_carrier_LolA-like"/>
</dbReference>
<sequence>MRGFWAGSLLVMAFAAPVVDAGAVAAPSPDKTIVKKVDEHYNHLNSLRARYVEHYAGMGMDRTESGMLELAKPGRMRWAYDKPVGKVFVLDGKYAWSYTPGDAQVERVAAKKLDDLRSPLRFLLGHTQLAKELEGMIVEPAGAGFKISGVPKGMGQRVRLLSLLVDGMGQIQKMKLEEIDGAVTEFSFSEMKENLPVAAKDFVFVVPDGVGVVDGLPPV</sequence>
<keyword evidence="3" id="KW-0449">Lipoprotein</keyword>
<dbReference type="InterPro" id="IPR029046">
    <property type="entry name" value="LolA/LolB/LppX"/>
</dbReference>
<dbReference type="EMBL" id="RDSM01000001">
    <property type="protein sequence ID" value="RXH56742.1"/>
    <property type="molecule type" value="Genomic_DNA"/>
</dbReference>
<protein>
    <submittedName>
        <fullName evidence="3">Outer membrane lipoprotein carrier protein LolA</fullName>
    </submittedName>
</protein>
<organism evidence="3 4">
    <name type="scientific">Granulicella sibirica</name>
    <dbReference type="NCBI Taxonomy" id="2479048"/>
    <lineage>
        <taxon>Bacteria</taxon>
        <taxon>Pseudomonadati</taxon>
        <taxon>Acidobacteriota</taxon>
        <taxon>Terriglobia</taxon>
        <taxon>Terriglobales</taxon>
        <taxon>Acidobacteriaceae</taxon>
        <taxon>Granulicella</taxon>
    </lineage>
</organism>
<accession>A0A4Q0T1R4</accession>
<proteinExistence type="predicted"/>
<dbReference type="Gene3D" id="2.50.20.10">
    <property type="entry name" value="Lipoprotein localisation LolA/LolB/LppX"/>
    <property type="match status" value="1"/>
</dbReference>
<evidence type="ECO:0000256" key="1">
    <source>
        <dbReference type="ARBA" id="ARBA00022729"/>
    </source>
</evidence>
<keyword evidence="4" id="KW-1185">Reference proteome</keyword>
<reference evidence="4" key="2">
    <citation type="submission" date="2019-02" db="EMBL/GenBank/DDBJ databases">
        <title>Granulicella sibirica sp. nov., a psychrotolerant acidobacterium isolated from an organic soil layer in forested tundra, West Siberia.</title>
        <authorList>
            <person name="Oshkin I.Y."/>
            <person name="Kulichevskaya I.S."/>
            <person name="Rijpstra W.I.C."/>
            <person name="Sinninghe Damste J.S."/>
            <person name="Rakitin A.L."/>
            <person name="Ravin N.V."/>
            <person name="Dedysh S.N."/>
        </authorList>
    </citation>
    <scope>NUCLEOTIDE SEQUENCE [LARGE SCALE GENOMIC DNA]</scope>
    <source>
        <strain evidence="4">AF10</strain>
    </source>
</reference>
<dbReference type="Proteomes" id="UP000289437">
    <property type="component" value="Unassembled WGS sequence"/>
</dbReference>
<gene>
    <name evidence="3" type="ORF">GRAN_0052</name>
</gene>
<dbReference type="SUPFAM" id="SSF89392">
    <property type="entry name" value="Prokaryotic lipoproteins and lipoprotein localization factors"/>
    <property type="match status" value="1"/>
</dbReference>
<dbReference type="Pfam" id="PF03548">
    <property type="entry name" value="LolA"/>
    <property type="match status" value="1"/>
</dbReference>
<reference evidence="3 4" key="1">
    <citation type="submission" date="2018-11" db="EMBL/GenBank/DDBJ databases">
        <authorList>
            <person name="Mardanov A.V."/>
            <person name="Ravin N.V."/>
            <person name="Dedysh S.N."/>
        </authorList>
    </citation>
    <scope>NUCLEOTIDE SEQUENCE [LARGE SCALE GENOMIC DNA]</scope>
    <source>
        <strain evidence="3 4">AF10</strain>
    </source>
</reference>
<comment type="caution">
    <text evidence="3">The sequence shown here is derived from an EMBL/GenBank/DDBJ whole genome shotgun (WGS) entry which is preliminary data.</text>
</comment>
<evidence type="ECO:0000313" key="3">
    <source>
        <dbReference type="EMBL" id="RXH56742.1"/>
    </source>
</evidence>
<dbReference type="PANTHER" id="PTHR35869:SF1">
    <property type="entry name" value="OUTER-MEMBRANE LIPOPROTEIN CARRIER PROTEIN"/>
    <property type="match status" value="1"/>
</dbReference>
<feature type="signal peptide" evidence="2">
    <location>
        <begin position="1"/>
        <end position="21"/>
    </location>
</feature>
<evidence type="ECO:0000313" key="4">
    <source>
        <dbReference type="Proteomes" id="UP000289437"/>
    </source>
</evidence>
<dbReference type="PANTHER" id="PTHR35869">
    <property type="entry name" value="OUTER-MEMBRANE LIPOPROTEIN CARRIER PROTEIN"/>
    <property type="match status" value="1"/>
</dbReference>
<evidence type="ECO:0000256" key="2">
    <source>
        <dbReference type="SAM" id="SignalP"/>
    </source>
</evidence>
<name>A0A4Q0T1R4_9BACT</name>
<dbReference type="AlphaFoldDB" id="A0A4Q0T1R4"/>
<dbReference type="CDD" id="cd16325">
    <property type="entry name" value="LolA"/>
    <property type="match status" value="1"/>
</dbReference>
<keyword evidence="1 2" id="KW-0732">Signal</keyword>
<feature type="chain" id="PRO_5020632402" evidence="2">
    <location>
        <begin position="22"/>
        <end position="219"/>
    </location>
</feature>